<accession>A0A0T5XBI7</accession>
<dbReference type="EC" id="2.4.99.12" evidence="4"/>
<keyword evidence="4" id="KW-0472">Membrane</keyword>
<protein>
    <recommendedName>
        <fullName evidence="4">3-deoxy-D-manno-octulosonic acid transferase</fullName>
        <shortName evidence="4">Kdo transferase</shortName>
        <ecNumber evidence="4">2.4.99.12</ecNumber>
    </recommendedName>
    <alternativeName>
        <fullName evidence="4">Lipid IV(A) 3-deoxy-D-manno-octulosonic acid transferase</fullName>
    </alternativeName>
</protein>
<dbReference type="EMBL" id="ACJX03000001">
    <property type="protein sequence ID" value="KRT35665.1"/>
    <property type="molecule type" value="Genomic_DNA"/>
</dbReference>
<comment type="catalytic activity">
    <reaction evidence="4">
        <text>lipid IVA (E. coli) + CMP-3-deoxy-beta-D-manno-octulosonate = alpha-Kdo-(2-&gt;6)-lipid IVA (E. coli) + CMP + H(+)</text>
        <dbReference type="Rhea" id="RHEA:28066"/>
        <dbReference type="ChEBI" id="CHEBI:15378"/>
        <dbReference type="ChEBI" id="CHEBI:58603"/>
        <dbReference type="ChEBI" id="CHEBI:60364"/>
        <dbReference type="ChEBI" id="CHEBI:60377"/>
        <dbReference type="ChEBI" id="CHEBI:85987"/>
        <dbReference type="EC" id="2.4.99.12"/>
    </reaction>
</comment>
<dbReference type="InterPro" id="IPR007507">
    <property type="entry name" value="Glycos_transf_N"/>
</dbReference>
<dbReference type="Gene3D" id="3.40.50.2000">
    <property type="entry name" value="Glycogen Phosphorylase B"/>
    <property type="match status" value="1"/>
</dbReference>
<evidence type="ECO:0000256" key="4">
    <source>
        <dbReference type="RuleBase" id="RU365103"/>
    </source>
</evidence>
<organism evidence="6 7">
    <name type="scientific">Acetomicrobium hydrogeniformans ATCC BAA-1850</name>
    <dbReference type="NCBI Taxonomy" id="592015"/>
    <lineage>
        <taxon>Bacteria</taxon>
        <taxon>Thermotogati</taxon>
        <taxon>Synergistota</taxon>
        <taxon>Synergistia</taxon>
        <taxon>Synergistales</taxon>
        <taxon>Acetomicrobiaceae</taxon>
        <taxon>Acetomicrobium</taxon>
    </lineage>
</organism>
<evidence type="ECO:0000259" key="5">
    <source>
        <dbReference type="Pfam" id="PF04413"/>
    </source>
</evidence>
<dbReference type="InterPro" id="IPR038107">
    <property type="entry name" value="Glycos_transf_N_sf"/>
</dbReference>
<evidence type="ECO:0000313" key="6">
    <source>
        <dbReference type="EMBL" id="KRT35665.1"/>
    </source>
</evidence>
<dbReference type="SUPFAM" id="SSF53756">
    <property type="entry name" value="UDP-Glycosyltransferase/glycogen phosphorylase"/>
    <property type="match status" value="1"/>
</dbReference>
<dbReference type="GO" id="GO:0009245">
    <property type="term" value="P:lipid A biosynthetic process"/>
    <property type="evidence" value="ECO:0007669"/>
    <property type="project" value="TreeGrafter"/>
</dbReference>
<dbReference type="GO" id="GO:0005886">
    <property type="term" value="C:plasma membrane"/>
    <property type="evidence" value="ECO:0007669"/>
    <property type="project" value="UniProtKB-SubCell"/>
</dbReference>
<dbReference type="Proteomes" id="UP000005273">
    <property type="component" value="Unassembled WGS sequence"/>
</dbReference>
<comment type="function">
    <text evidence="4">Involved in lipopolysaccharide (LPS) biosynthesis. Catalyzes the transfer of 3-deoxy-D-manno-octulosonate (Kdo) residue(s) from CMP-Kdo to lipid IV(A), the tetraacyldisaccharide-1,4'-bisphosphate precursor of lipid A.</text>
</comment>
<dbReference type="RefSeq" id="WP_242603555.1">
    <property type="nucleotide sequence ID" value="NZ_ACJX03000001.1"/>
</dbReference>
<feature type="site" description="Transition state stabilizer" evidence="3">
    <location>
        <position position="122"/>
    </location>
</feature>
<evidence type="ECO:0000313" key="7">
    <source>
        <dbReference type="Proteomes" id="UP000005273"/>
    </source>
</evidence>
<dbReference type="PANTHER" id="PTHR42755">
    <property type="entry name" value="3-DEOXY-MANNO-OCTULOSONATE CYTIDYLYLTRANSFERASE"/>
    <property type="match status" value="1"/>
</dbReference>
<comment type="caution">
    <text evidence="6">The sequence shown here is derived from an EMBL/GenBank/DDBJ whole genome shotgun (WGS) entry which is preliminary data.</text>
</comment>
<keyword evidence="4" id="KW-0448">Lipopolysaccharide biosynthesis</keyword>
<sequence length="411" mass="46325">MLISLAYLGLFPYLRIRYREGFHQRIGKLAKGQFNNTKDSPIWVHGVSVGEVQAAFPLIYEARKGGCSFPIFLSTVTCTGKKMAEKLLSELVDGHFYFPWDVPWIIRRFLDELTPRIYVGLETEIWPCLLHELKKREIPSFLVNGRFSERSFKKACRSREFWKETLECFSRILVRSSDDADKLYYLGVSPDKIKIIGDVKIDALLLRRDRVDSGALRDKLHISEEEQCLIAGSTHNGEEAVVLEAFDLVKKQFPKAKLILVPRHPERARDVCALIGEKFGVSLYSELKERWDILVIDEVGLLFELYSLADAAFVGGSLVPKGGQNVLEPACFGVPIAFGPHMEDFSMHASELGKIGIAQVVEDSTSLARLWLSSLKMKIESRKRAVEYAESLGGAAGLAVREILDCLKGRI</sequence>
<keyword evidence="7" id="KW-1185">Reference proteome</keyword>
<dbReference type="STRING" id="592015.HMPREF1705_02907"/>
<dbReference type="Pfam" id="PF04413">
    <property type="entry name" value="Glycos_transf_N"/>
    <property type="match status" value="1"/>
</dbReference>
<dbReference type="Gene3D" id="3.40.50.11720">
    <property type="entry name" value="3-Deoxy-D-manno-octulosonic-acid transferase, N-terminal domain"/>
    <property type="match status" value="1"/>
</dbReference>
<comment type="similarity">
    <text evidence="4">Belongs to the glycosyltransferase group 1 family.</text>
</comment>
<proteinExistence type="inferred from homology"/>
<evidence type="ECO:0000256" key="2">
    <source>
        <dbReference type="PIRSR" id="PIRSR639901-1"/>
    </source>
</evidence>
<dbReference type="AlphaFoldDB" id="A0A0T5XBI7"/>
<dbReference type="UniPathway" id="UPA00958"/>
<evidence type="ECO:0000256" key="3">
    <source>
        <dbReference type="PIRSR" id="PIRSR639901-2"/>
    </source>
</evidence>
<feature type="site" description="Transition state stabilizer" evidence="3">
    <location>
        <position position="200"/>
    </location>
</feature>
<dbReference type="InterPro" id="IPR039901">
    <property type="entry name" value="Kdotransferase"/>
</dbReference>
<reference evidence="7" key="1">
    <citation type="submission" date="2012-09" db="EMBL/GenBank/DDBJ databases">
        <authorList>
            <person name="Weinstock G."/>
            <person name="Sodergren E."/>
            <person name="Clifton S."/>
            <person name="Fulton L."/>
            <person name="Fulton B."/>
            <person name="Courtney L."/>
            <person name="Fronick C."/>
            <person name="Harrison M."/>
            <person name="Strong C."/>
            <person name="Farmer C."/>
            <person name="Delehaunty K."/>
            <person name="Markovic C."/>
            <person name="Hall O."/>
            <person name="Minx P."/>
            <person name="Tomlinson C."/>
            <person name="Mitreva M."/>
            <person name="Nelson J."/>
            <person name="Hou S."/>
            <person name="Wollam A."/>
            <person name="Pepin K.H."/>
            <person name="Johnson M."/>
            <person name="Bhonagiri V."/>
            <person name="Nash W.E."/>
            <person name="Suruliraj S."/>
            <person name="Warren W."/>
            <person name="Chinwalla A."/>
            <person name="Mardis E.R."/>
            <person name="Wilson R.K."/>
        </authorList>
    </citation>
    <scope>NUCLEOTIDE SEQUENCE [LARGE SCALE GENOMIC DNA]</scope>
    <source>
        <strain evidence="7">OS1</strain>
    </source>
</reference>
<comment type="subcellular location">
    <subcellularLocation>
        <location evidence="4">Cell membrane</location>
    </subcellularLocation>
</comment>
<evidence type="ECO:0000256" key="1">
    <source>
        <dbReference type="ARBA" id="ARBA00022679"/>
    </source>
</evidence>
<keyword evidence="1 4" id="KW-0808">Transferase</keyword>
<dbReference type="PANTHER" id="PTHR42755:SF1">
    <property type="entry name" value="3-DEOXY-D-MANNO-OCTULOSONIC ACID TRANSFERASE, MITOCHONDRIAL-RELATED"/>
    <property type="match status" value="1"/>
</dbReference>
<dbReference type="GO" id="GO:0043842">
    <property type="term" value="F:Kdo transferase activity"/>
    <property type="evidence" value="ECO:0007669"/>
    <property type="project" value="UniProtKB-EC"/>
</dbReference>
<feature type="active site" description="Proton acceptor" evidence="2">
    <location>
        <position position="51"/>
    </location>
</feature>
<dbReference type="eggNOG" id="COG1519">
    <property type="taxonomic scope" value="Bacteria"/>
</dbReference>
<keyword evidence="4" id="KW-1003">Cell membrane</keyword>
<feature type="domain" description="3-deoxy-D-manno-octulosonic-acid transferase N-terminal" evidence="5">
    <location>
        <begin position="21"/>
        <end position="202"/>
    </location>
</feature>
<comment type="pathway">
    <text evidence="4">Bacterial outer membrane biogenesis; LPS core biosynthesis.</text>
</comment>
<name>A0A0T5XBI7_9BACT</name>
<gene>
    <name evidence="6" type="ORF">HMPREF1705_02907</name>
</gene>
<dbReference type="GO" id="GO:0009244">
    <property type="term" value="P:lipopolysaccharide core region biosynthetic process"/>
    <property type="evidence" value="ECO:0007669"/>
    <property type="project" value="UniProtKB-UniRule"/>
</dbReference>